<dbReference type="Proteomes" id="UP000199564">
    <property type="component" value="Unassembled WGS sequence"/>
</dbReference>
<keyword evidence="2" id="KW-1185">Reference proteome</keyword>
<dbReference type="EMBL" id="FOVW01000003">
    <property type="protein sequence ID" value="SFO06397.1"/>
    <property type="molecule type" value="Genomic_DNA"/>
</dbReference>
<sequence length="622" mass="72248">MIKELAQFVNQVPDIVRERAIKPKVGLHILVRFDENGNGKVIKSERYLGKKHGETTQFLKDCALKQVAAWMIDTNKCFDLPAKGIHSASPYCFAFKRESWKGGDKYPTDSDKPDILKRSEGYFQKSLDEKYGQDESEKQRALQFRNFLKAEMAAALENIDAYADLDSSDYILIYRDEPIEKYEAFRKVYAAEGLFNTADYNIELDGEVYGTSNFYNGFNSKKPFLTHQTASFDITYRISAAEAKALSDFNTMVGKRLFPNPAPMFIDQPELTEDIIQLYYRSEDRKLSHREIISELLNKYHKDLGNYYLIYFSFGKKIEIKDFDFVSKFKYLLSDEKDEDGNPKSWVIENVTEVQKFINKKEREYIRPIPLANVFDFEREVIGRLFDYKLVNYDDQKGVSFRYFEDIESKGHRPAMFSLILKYRKPIYDFIYKSMRSSIGRYQFEDICLTGILDDLKDGKEYAIKSKLNIYFSLRQYFYENKNPSFMPSKIDEHKALMAKVVSEEATHFDSDEGYAFGAGQLIYFLLSKSEAGDLTHAVLEPFLQKTNHAHFNEAIAGILLKYKHAIGFDFKRFNKLASEVLVYIPQKGLSELRPFLLAGYFCPNILFQSKKIDSPSKSIQP</sequence>
<proteinExistence type="predicted"/>
<dbReference type="AlphaFoldDB" id="A0A1I5E4Q5"/>
<gene>
    <name evidence="1" type="ORF">SAMN04488519_103290</name>
</gene>
<evidence type="ECO:0000313" key="1">
    <source>
        <dbReference type="EMBL" id="SFO06397.1"/>
    </source>
</evidence>
<accession>A0A1I5E4Q5</accession>
<reference evidence="2" key="1">
    <citation type="submission" date="2016-10" db="EMBL/GenBank/DDBJ databases">
        <authorList>
            <person name="Varghese N."/>
            <person name="Submissions S."/>
        </authorList>
    </citation>
    <scope>NUCLEOTIDE SEQUENCE [LARGE SCALE GENOMIC DNA]</scope>
    <source>
        <strain evidence="2">DSM 15282</strain>
    </source>
</reference>
<evidence type="ECO:0000313" key="2">
    <source>
        <dbReference type="Proteomes" id="UP000199564"/>
    </source>
</evidence>
<name>A0A1I5E4Q5_9BACT</name>
<dbReference type="RefSeq" id="WP_139217452.1">
    <property type="nucleotide sequence ID" value="NZ_FOVW01000003.1"/>
</dbReference>
<protein>
    <submittedName>
        <fullName evidence="1">CRISPR-associated protein Csh1</fullName>
    </submittedName>
</protein>
<dbReference type="STRING" id="226506.SAMN04488519_103290"/>
<organism evidence="1 2">
    <name type="scientific">Algoriphagus ornithinivorans</name>
    <dbReference type="NCBI Taxonomy" id="226506"/>
    <lineage>
        <taxon>Bacteria</taxon>
        <taxon>Pseudomonadati</taxon>
        <taxon>Bacteroidota</taxon>
        <taxon>Cytophagia</taxon>
        <taxon>Cytophagales</taxon>
        <taxon>Cyclobacteriaceae</taxon>
        <taxon>Algoriphagus</taxon>
    </lineage>
</organism>